<reference evidence="11 12" key="1">
    <citation type="submission" date="2015-11" db="EMBL/GenBank/DDBJ databases">
        <authorList>
            <person name="Varghese N."/>
        </authorList>
    </citation>
    <scope>NUCLEOTIDE SEQUENCE [LARGE SCALE GENOMIC DNA]</scope>
    <source>
        <strain evidence="9 12">JGI-8</strain>
    </source>
</reference>
<dbReference type="PIRSF" id="PIRSF000446">
    <property type="entry name" value="Mct"/>
    <property type="match status" value="1"/>
</dbReference>
<protein>
    <recommendedName>
        <fullName evidence="2 6">Malonyl CoA-acyl carrier protein transacylase</fullName>
        <ecNumber evidence="1 6">2.3.1.39</ecNumber>
    </recommendedName>
</protein>
<evidence type="ECO:0000313" key="12">
    <source>
        <dbReference type="Proteomes" id="UP000182200"/>
    </source>
</evidence>
<dbReference type="InterPro" id="IPR024925">
    <property type="entry name" value="Malonyl_CoA-ACP_transAc"/>
</dbReference>
<accession>A0A0P1LAY8</accession>
<evidence type="ECO:0000256" key="4">
    <source>
        <dbReference type="ARBA" id="ARBA00023315"/>
    </source>
</evidence>
<dbReference type="InterPro" id="IPR001227">
    <property type="entry name" value="Ac_transferase_dom_sf"/>
</dbReference>
<dbReference type="InterPro" id="IPR016035">
    <property type="entry name" value="Acyl_Trfase/lysoPLipase"/>
</dbReference>
<dbReference type="FunFam" id="3.30.70.250:FF:000001">
    <property type="entry name" value="Malonyl CoA-acyl carrier protein transacylase"/>
    <property type="match status" value="1"/>
</dbReference>
<comment type="catalytic activity">
    <reaction evidence="5 6">
        <text>holo-[ACP] + malonyl-CoA = malonyl-[ACP] + CoA</text>
        <dbReference type="Rhea" id="RHEA:41792"/>
        <dbReference type="Rhea" id="RHEA-COMP:9623"/>
        <dbReference type="Rhea" id="RHEA-COMP:9685"/>
        <dbReference type="ChEBI" id="CHEBI:57287"/>
        <dbReference type="ChEBI" id="CHEBI:57384"/>
        <dbReference type="ChEBI" id="CHEBI:64479"/>
        <dbReference type="ChEBI" id="CHEBI:78449"/>
        <dbReference type="EC" id="2.3.1.39"/>
    </reaction>
</comment>
<keyword evidence="12" id="KW-1185">Reference proteome</keyword>
<evidence type="ECO:0000256" key="6">
    <source>
        <dbReference type="PIRNR" id="PIRNR000446"/>
    </source>
</evidence>
<dbReference type="EMBL" id="FAOP01000007">
    <property type="protein sequence ID" value="CUU07673.1"/>
    <property type="molecule type" value="Genomic_DNA"/>
</dbReference>
<accession>A0A0P1LLK9</accession>
<evidence type="ECO:0000313" key="9">
    <source>
        <dbReference type="EMBL" id="CUS82756.1"/>
    </source>
</evidence>
<name>A0A0N7MUW7_9BACT</name>
<accession>A0A0N7MUW7</accession>
<gene>
    <name evidence="10" type="ORF">JGI4_01862</name>
    <name evidence="9" type="ORF">JGI8_00627</name>
</gene>
<dbReference type="GO" id="GO:0006633">
    <property type="term" value="P:fatty acid biosynthetic process"/>
    <property type="evidence" value="ECO:0007669"/>
    <property type="project" value="TreeGrafter"/>
</dbReference>
<dbReference type="InterPro" id="IPR004410">
    <property type="entry name" value="Malonyl_CoA-ACP_transAc_FabD"/>
</dbReference>
<dbReference type="PANTHER" id="PTHR42681">
    <property type="entry name" value="MALONYL-COA-ACYL CARRIER PROTEIN TRANSACYLASE, MITOCHONDRIAL"/>
    <property type="match status" value="1"/>
</dbReference>
<accession>A0A0P1M2N8</accession>
<dbReference type="EC" id="2.3.1.39" evidence="1 6"/>
<dbReference type="AlphaFoldDB" id="A0A0N7MUW7"/>
<dbReference type="InterPro" id="IPR014043">
    <property type="entry name" value="Acyl_transferase_dom"/>
</dbReference>
<evidence type="ECO:0000313" key="11">
    <source>
        <dbReference type="Proteomes" id="UP000182011"/>
    </source>
</evidence>
<evidence type="ECO:0000259" key="8">
    <source>
        <dbReference type="SMART" id="SM00827"/>
    </source>
</evidence>
<feature type="active site" evidence="7">
    <location>
        <position position="89"/>
    </location>
</feature>
<accession>A0A0S4N9S5</accession>
<dbReference type="SUPFAM" id="SSF55048">
    <property type="entry name" value="Probable ACP-binding domain of malonyl-CoA ACP transacylase"/>
    <property type="match status" value="1"/>
</dbReference>
<feature type="domain" description="Malonyl-CoA:ACP transacylase (MAT)" evidence="8">
    <location>
        <begin position="6"/>
        <end position="297"/>
    </location>
</feature>
<organism evidence="10 11">
    <name type="scientific">Candidatus Kryptonium thompsonii</name>
    <dbReference type="NCBI Taxonomy" id="1633631"/>
    <lineage>
        <taxon>Bacteria</taxon>
        <taxon>Pseudomonadati</taxon>
        <taxon>Candidatus Kryptoniota</taxon>
        <taxon>Candidatus Kryptonium</taxon>
    </lineage>
</organism>
<evidence type="ECO:0000256" key="5">
    <source>
        <dbReference type="ARBA" id="ARBA00048462"/>
    </source>
</evidence>
<dbReference type="Proteomes" id="UP000182011">
    <property type="component" value="Unassembled WGS sequence"/>
</dbReference>
<evidence type="ECO:0000256" key="7">
    <source>
        <dbReference type="PIRSR" id="PIRSR000446-1"/>
    </source>
</evidence>
<evidence type="ECO:0000256" key="3">
    <source>
        <dbReference type="ARBA" id="ARBA00022679"/>
    </source>
</evidence>
<dbReference type="RefSeq" id="WP_047134486.1">
    <property type="nucleotide sequence ID" value="NZ_CZVI01000006.1"/>
</dbReference>
<evidence type="ECO:0000313" key="10">
    <source>
        <dbReference type="EMBL" id="CUU07673.1"/>
    </source>
</evidence>
<comment type="similarity">
    <text evidence="6">Belongs to the fabD family.</text>
</comment>
<feature type="active site" evidence="7">
    <location>
        <position position="197"/>
    </location>
</feature>
<reference evidence="10" key="2">
    <citation type="submission" date="2015-11" db="EMBL/GenBank/DDBJ databases">
        <authorList>
            <person name="Zhang Y."/>
            <person name="Guo Z."/>
        </authorList>
    </citation>
    <scope>NUCLEOTIDE SEQUENCE [LARGE SCALE GENOMIC DNA]</scope>
    <source>
        <strain evidence="10">JGI-4</strain>
    </source>
</reference>
<dbReference type="NCBIfam" id="TIGR00128">
    <property type="entry name" value="fabD"/>
    <property type="match status" value="1"/>
</dbReference>
<keyword evidence="3 6" id="KW-0808">Transferase</keyword>
<accession>A0A0P1N0E6</accession>
<accession>A0A0P1P7I9</accession>
<keyword evidence="4 6" id="KW-0012">Acyltransferase</keyword>
<dbReference type="EMBL" id="CZVI01000006">
    <property type="protein sequence ID" value="CUS82756.1"/>
    <property type="molecule type" value="Genomic_DNA"/>
</dbReference>
<dbReference type="InterPro" id="IPR016036">
    <property type="entry name" value="Malonyl_transacylase_ACP-bd"/>
</dbReference>
<dbReference type="PANTHER" id="PTHR42681:SF1">
    <property type="entry name" value="MALONYL-COA-ACYL CARRIER PROTEIN TRANSACYLASE, MITOCHONDRIAL"/>
    <property type="match status" value="1"/>
</dbReference>
<dbReference type="GO" id="GO:0004314">
    <property type="term" value="F:[acyl-carrier-protein] S-malonyltransferase activity"/>
    <property type="evidence" value="ECO:0007669"/>
    <property type="project" value="UniProtKB-EC"/>
</dbReference>
<evidence type="ECO:0000256" key="1">
    <source>
        <dbReference type="ARBA" id="ARBA00013258"/>
    </source>
</evidence>
<accession>A0A0P1LFR6</accession>
<dbReference type="Pfam" id="PF00698">
    <property type="entry name" value="Acyl_transf_1"/>
    <property type="match status" value="1"/>
</dbReference>
<dbReference type="Gene3D" id="3.40.366.10">
    <property type="entry name" value="Malonyl-Coenzyme A Acyl Carrier Protein, domain 2"/>
    <property type="match status" value="1"/>
</dbReference>
<evidence type="ECO:0000256" key="2">
    <source>
        <dbReference type="ARBA" id="ARBA00018953"/>
    </source>
</evidence>
<proteinExistence type="inferred from homology"/>
<accession>A0A0P1NYG5</accession>
<dbReference type="InterPro" id="IPR050858">
    <property type="entry name" value="Mal-CoA-ACP_Trans/PKS_FabD"/>
</dbReference>
<dbReference type="GO" id="GO:0005829">
    <property type="term" value="C:cytosol"/>
    <property type="evidence" value="ECO:0007669"/>
    <property type="project" value="TreeGrafter"/>
</dbReference>
<dbReference type="STRING" id="1633631.GCA_001442925_01857"/>
<accession>A0A0P1LXZ2</accession>
<dbReference type="OrthoDB" id="9805460at2"/>
<dbReference type="Gene3D" id="3.30.70.250">
    <property type="entry name" value="Malonyl-CoA ACP transacylase, ACP-binding"/>
    <property type="match status" value="1"/>
</dbReference>
<dbReference type="SUPFAM" id="SSF52151">
    <property type="entry name" value="FabD/lysophospholipase-like"/>
    <property type="match status" value="1"/>
</dbReference>
<dbReference type="Proteomes" id="UP000182200">
    <property type="component" value="Unassembled WGS sequence"/>
</dbReference>
<sequence length="304" mass="33442">MKVAFIFPGQASQYVGMGKDLYENSQIAREIFDEAEEILGFELKRICFEGPEEELKRTKVTQPAIFVHSYIVSKLINGKLKADMTAGHSLGEYSALVYAGVLSFEDALKIVKLRGELMQKAGEENPGTMAAIVGLEDVKVREICEEVKDGVVQPANFNAPGQIVISGEVEAVKKAMELAQKAGAKMVKELVVSGAFHSPLMESAKEKLKEALDEVKFHKPSIPVYFNVTAKPAFEPEEIKNLLYLQITSPVLWSQIIINMASDGATKFYEIGPGKVLQGLVKRIISNVEIAGFDKLNDIENFNG</sequence>
<dbReference type="SMART" id="SM00827">
    <property type="entry name" value="PKS_AT"/>
    <property type="match status" value="1"/>
</dbReference>